<dbReference type="PANTHER" id="PTHR39165">
    <property type="entry name" value="IG HYPOTHETICAL 17883"/>
    <property type="match status" value="1"/>
</dbReference>
<keyword evidence="1" id="KW-0472">Membrane</keyword>
<sequence length="179" mass="18852">MSETLLYWVLVAIMVVGVLGAILPGIPGSSLIVIAVIIWGAIHGFSTLTWALGVSIVVWLLSIGIDFLAGYWGAKRFGASSWGQWGAFIGLFVGIFGLLPALPIGGPILGIFVGPFVGAILGEFLYRRELELTPRLRQAVQAGIGIVVGSLIGRLIHALLAIAAVVVFLWTTLPSMTGT</sequence>
<dbReference type="OrthoDB" id="428631at2"/>
<reference evidence="2 3" key="1">
    <citation type="submission" date="2018-02" db="EMBL/GenBank/DDBJ databases">
        <authorList>
            <person name="Cohen D.B."/>
            <person name="Kent A.D."/>
        </authorList>
    </citation>
    <scope>NUCLEOTIDE SEQUENCE [LARGE SCALE GENOMIC DNA]</scope>
    <source>
        <strain evidence="2 3">CCAP 1448/3</strain>
    </source>
</reference>
<evidence type="ECO:0000256" key="1">
    <source>
        <dbReference type="SAM" id="Phobius"/>
    </source>
</evidence>
<keyword evidence="3" id="KW-1185">Reference proteome</keyword>
<feature type="transmembrane region" description="Helical" evidence="1">
    <location>
        <begin position="6"/>
        <end position="24"/>
    </location>
</feature>
<feature type="transmembrane region" description="Helical" evidence="1">
    <location>
        <begin position="85"/>
        <end position="102"/>
    </location>
</feature>
<name>A0A2T1C0V5_9CYAN</name>
<protein>
    <submittedName>
        <fullName evidence="2">DUF456 domain-containing protein</fullName>
    </submittedName>
</protein>
<dbReference type="PANTHER" id="PTHR39165:SF1">
    <property type="entry name" value="DUF456 DOMAIN-CONTAINING PROTEIN"/>
    <property type="match status" value="1"/>
</dbReference>
<dbReference type="EMBL" id="PVWJ01000087">
    <property type="protein sequence ID" value="PSB01797.1"/>
    <property type="molecule type" value="Genomic_DNA"/>
</dbReference>
<keyword evidence="1" id="KW-1133">Transmembrane helix</keyword>
<dbReference type="InterPro" id="IPR007403">
    <property type="entry name" value="DUF456"/>
</dbReference>
<comment type="caution">
    <text evidence="2">The sequence shown here is derived from an EMBL/GenBank/DDBJ whole genome shotgun (WGS) entry which is preliminary data.</text>
</comment>
<dbReference type="RefSeq" id="WP_106289728.1">
    <property type="nucleotide sequence ID" value="NZ_CAWNTC010000115.1"/>
</dbReference>
<gene>
    <name evidence="2" type="ORF">C7B64_16350</name>
</gene>
<keyword evidence="1" id="KW-0812">Transmembrane</keyword>
<organism evidence="2 3">
    <name type="scientific">Merismopedia glauca CCAP 1448/3</name>
    <dbReference type="NCBI Taxonomy" id="1296344"/>
    <lineage>
        <taxon>Bacteria</taxon>
        <taxon>Bacillati</taxon>
        <taxon>Cyanobacteriota</taxon>
        <taxon>Cyanophyceae</taxon>
        <taxon>Synechococcales</taxon>
        <taxon>Merismopediaceae</taxon>
        <taxon>Merismopedia</taxon>
    </lineage>
</organism>
<dbReference type="Pfam" id="PF04306">
    <property type="entry name" value="DUF456"/>
    <property type="match status" value="1"/>
</dbReference>
<reference evidence="2 3" key="2">
    <citation type="submission" date="2018-03" db="EMBL/GenBank/DDBJ databases">
        <title>The ancient ancestry and fast evolution of plastids.</title>
        <authorList>
            <person name="Moore K.R."/>
            <person name="Magnabosco C."/>
            <person name="Momper L."/>
            <person name="Gold D.A."/>
            <person name="Bosak T."/>
            <person name="Fournier G.P."/>
        </authorList>
    </citation>
    <scope>NUCLEOTIDE SEQUENCE [LARGE SCALE GENOMIC DNA]</scope>
    <source>
        <strain evidence="2 3">CCAP 1448/3</strain>
    </source>
</reference>
<feature type="transmembrane region" description="Helical" evidence="1">
    <location>
        <begin position="56"/>
        <end position="73"/>
    </location>
</feature>
<evidence type="ECO:0000313" key="3">
    <source>
        <dbReference type="Proteomes" id="UP000238762"/>
    </source>
</evidence>
<accession>A0A2T1C0V5</accession>
<evidence type="ECO:0000313" key="2">
    <source>
        <dbReference type="EMBL" id="PSB01797.1"/>
    </source>
</evidence>
<proteinExistence type="predicted"/>
<dbReference type="AlphaFoldDB" id="A0A2T1C0V5"/>
<feature type="transmembrane region" description="Helical" evidence="1">
    <location>
        <begin position="146"/>
        <end position="170"/>
    </location>
</feature>
<dbReference type="Proteomes" id="UP000238762">
    <property type="component" value="Unassembled WGS sequence"/>
</dbReference>
<feature type="transmembrane region" description="Helical" evidence="1">
    <location>
        <begin position="108"/>
        <end position="126"/>
    </location>
</feature>